<name>A0A077X097_9FUNG</name>
<reference evidence="4" key="1">
    <citation type="journal article" date="2014" name="Genome Announc.">
        <title>De novo whole-genome sequence and genome annotation of Lichtheimia ramosa.</title>
        <authorList>
            <person name="Linde J."/>
            <person name="Schwartze V."/>
            <person name="Binder U."/>
            <person name="Lass-Florl C."/>
            <person name="Voigt K."/>
            <person name="Horn F."/>
        </authorList>
    </citation>
    <scope>NUCLEOTIDE SEQUENCE</scope>
    <source>
        <strain evidence="4">JMRC FSU:6197</strain>
    </source>
</reference>
<dbReference type="GO" id="GO:0001965">
    <property type="term" value="F:G-protein alpha-subunit binding"/>
    <property type="evidence" value="ECO:0007669"/>
    <property type="project" value="TreeGrafter"/>
</dbReference>
<gene>
    <name evidence="4" type="ORF">LRAMOSA05474</name>
</gene>
<evidence type="ECO:0000313" key="4">
    <source>
        <dbReference type="EMBL" id="CDS13296.1"/>
    </source>
</evidence>
<proteinExistence type="inferred from homology"/>
<dbReference type="GO" id="GO:0005737">
    <property type="term" value="C:cytoplasm"/>
    <property type="evidence" value="ECO:0007669"/>
    <property type="project" value="TreeGrafter"/>
</dbReference>
<dbReference type="OrthoDB" id="5585685at2759"/>
<dbReference type="PANTHER" id="PTHR12425">
    <property type="entry name" value="SYNEMBRYN"/>
    <property type="match status" value="1"/>
</dbReference>
<dbReference type="AlphaFoldDB" id="A0A077X097"/>
<evidence type="ECO:0000256" key="2">
    <source>
        <dbReference type="ARBA" id="ARBA00022658"/>
    </source>
</evidence>
<organism evidence="4">
    <name type="scientific">Lichtheimia ramosa</name>
    <dbReference type="NCBI Taxonomy" id="688394"/>
    <lineage>
        <taxon>Eukaryota</taxon>
        <taxon>Fungi</taxon>
        <taxon>Fungi incertae sedis</taxon>
        <taxon>Mucoromycota</taxon>
        <taxon>Mucoromycotina</taxon>
        <taxon>Mucoromycetes</taxon>
        <taxon>Mucorales</taxon>
        <taxon>Lichtheimiaceae</taxon>
        <taxon>Lichtheimia</taxon>
    </lineage>
</organism>
<sequence>MSLKDYKHLRDSTNDLIAFLGAIENGSTGKHPAPTSLLACFPTLSSIRAHPQHRLTLALTGSAKSEFITELLSDLDKVPESWNDQVTTRAIQTLKFLGRDMNDADPLFSERGMMILLKLGGLLEGCKDRDTIITREALKCLSNCILLKDATKTWVIQHGGVSACFHLLALPELSMESQFLTCRILFFMTVNSDDVVEQLMALNIAPVLTQVLVPHVNKLLHGETIDTTSPINQISVISEALKLLFNLLLVENRRDEAKDDETGQYFSSCLPPIFDLLFVWKLHKPMPLVPPVNYAIQALMQYPYSAMRLVWKTYAQDTFKPKPGQGTRELAATRLMDFVEYSLKYLIPTGDPDNLGSMAKEHTADAALAPLLLVIHKLAANDSLFLEKFKLRMLPSESDREKPVNVGDSMPATLIRLMTSTMLSQTREAVSECLFSLCNDDASEFSQQVGYGNAIGFLVNRGIAVEPPQGEADASNKIINPITGQYVDAETQEGPSLADMTDEEKEREAERLFVLFERLKKTGVIDVENPVAKAMREGRLQEINSDDEADSDNE</sequence>
<protein>
    <submittedName>
        <fullName evidence="4">Uncharacterized protein</fullName>
    </submittedName>
</protein>
<dbReference type="SUPFAM" id="SSF48371">
    <property type="entry name" value="ARM repeat"/>
    <property type="match status" value="1"/>
</dbReference>
<dbReference type="GO" id="GO:0007186">
    <property type="term" value="P:G protein-coupled receptor signaling pathway"/>
    <property type="evidence" value="ECO:0007669"/>
    <property type="project" value="TreeGrafter"/>
</dbReference>
<dbReference type="GO" id="GO:0005085">
    <property type="term" value="F:guanyl-nucleotide exchange factor activity"/>
    <property type="evidence" value="ECO:0007669"/>
    <property type="project" value="UniProtKB-KW"/>
</dbReference>
<evidence type="ECO:0000256" key="1">
    <source>
        <dbReference type="ARBA" id="ARBA00009049"/>
    </source>
</evidence>
<dbReference type="InterPro" id="IPR019318">
    <property type="entry name" value="Gua_nucleotide_exch_fac_Ric8"/>
</dbReference>
<keyword evidence="3" id="KW-0143">Chaperone</keyword>
<dbReference type="Pfam" id="PF10165">
    <property type="entry name" value="Ric8"/>
    <property type="match status" value="1"/>
</dbReference>
<dbReference type="PANTHER" id="PTHR12425:SF5">
    <property type="entry name" value="SYNEMBRYN"/>
    <property type="match status" value="1"/>
</dbReference>
<dbReference type="Gene3D" id="1.25.10.10">
    <property type="entry name" value="Leucine-rich Repeat Variant"/>
    <property type="match status" value="1"/>
</dbReference>
<comment type="similarity">
    <text evidence="1">Belongs to the synembryn family.</text>
</comment>
<dbReference type="InterPro" id="IPR011989">
    <property type="entry name" value="ARM-like"/>
</dbReference>
<dbReference type="InterPro" id="IPR016024">
    <property type="entry name" value="ARM-type_fold"/>
</dbReference>
<dbReference type="EMBL" id="LK023379">
    <property type="protein sequence ID" value="CDS13296.1"/>
    <property type="molecule type" value="Genomic_DNA"/>
</dbReference>
<evidence type="ECO:0000256" key="3">
    <source>
        <dbReference type="ARBA" id="ARBA00023186"/>
    </source>
</evidence>
<keyword evidence="2" id="KW-0344">Guanine-nucleotide releasing factor</keyword>
<accession>A0A077X097</accession>